<dbReference type="AlphaFoldDB" id="A0A1Y1WBC4"/>
<evidence type="ECO:0000313" key="4">
    <source>
        <dbReference type="Proteomes" id="UP000193922"/>
    </source>
</evidence>
<dbReference type="Pfam" id="PF08235">
    <property type="entry name" value="LNS2"/>
    <property type="match status" value="1"/>
</dbReference>
<protein>
    <submittedName>
        <fullName evidence="3">LNS2-domain-containing protein</fullName>
    </submittedName>
</protein>
<dbReference type="PANTHER" id="PTHR12181:SF12">
    <property type="entry name" value="PHOSPHATIDATE PHOSPHATASE"/>
    <property type="match status" value="1"/>
</dbReference>
<feature type="compositionally biased region" description="Polar residues" evidence="1">
    <location>
        <begin position="684"/>
        <end position="699"/>
    </location>
</feature>
<dbReference type="InterPro" id="IPR026058">
    <property type="entry name" value="LIPIN"/>
</dbReference>
<dbReference type="SUPFAM" id="SSF56784">
    <property type="entry name" value="HAD-like"/>
    <property type="match status" value="1"/>
</dbReference>
<comment type="caution">
    <text evidence="3">The sequence shown here is derived from an EMBL/GenBank/DDBJ whole genome shotgun (WGS) entry which is preliminary data.</text>
</comment>
<reference evidence="3 4" key="1">
    <citation type="submission" date="2016-07" db="EMBL/GenBank/DDBJ databases">
        <title>Pervasive Adenine N6-methylation of Active Genes in Fungi.</title>
        <authorList>
            <consortium name="DOE Joint Genome Institute"/>
            <person name="Mondo S.J."/>
            <person name="Dannebaum R.O."/>
            <person name="Kuo R.C."/>
            <person name="Labutti K."/>
            <person name="Haridas S."/>
            <person name="Kuo A."/>
            <person name="Salamov A."/>
            <person name="Ahrendt S.R."/>
            <person name="Lipzen A."/>
            <person name="Sullivan W."/>
            <person name="Andreopoulos W.B."/>
            <person name="Clum A."/>
            <person name="Lindquist E."/>
            <person name="Daum C."/>
            <person name="Ramamoorthy G.K."/>
            <person name="Gryganskyi A."/>
            <person name="Culley D."/>
            <person name="Magnuson J.K."/>
            <person name="James T.Y."/>
            <person name="O'Malley M.A."/>
            <person name="Stajich J.E."/>
            <person name="Spatafora J.W."/>
            <person name="Visel A."/>
            <person name="Grigoriev I.V."/>
        </authorList>
    </citation>
    <scope>NUCLEOTIDE SEQUENCE [LARGE SCALE GENOMIC DNA]</scope>
    <source>
        <strain evidence="3 4">ATCC 12442</strain>
    </source>
</reference>
<feature type="region of interest" description="Disordered" evidence="1">
    <location>
        <begin position="246"/>
        <end position="327"/>
    </location>
</feature>
<dbReference type="GO" id="GO:0005634">
    <property type="term" value="C:nucleus"/>
    <property type="evidence" value="ECO:0007669"/>
    <property type="project" value="TreeGrafter"/>
</dbReference>
<dbReference type="EMBL" id="MCFD01000005">
    <property type="protein sequence ID" value="ORX70665.1"/>
    <property type="molecule type" value="Genomic_DNA"/>
</dbReference>
<accession>A0A1Y1WBC4</accession>
<dbReference type="InterPro" id="IPR036412">
    <property type="entry name" value="HAD-like_sf"/>
</dbReference>
<dbReference type="SMART" id="SM00775">
    <property type="entry name" value="LNS2"/>
    <property type="match status" value="1"/>
</dbReference>
<feature type="region of interest" description="Disordered" evidence="1">
    <location>
        <begin position="571"/>
        <end position="701"/>
    </location>
</feature>
<name>A0A1Y1WBC4_9FUNG</name>
<dbReference type="InterPro" id="IPR031315">
    <property type="entry name" value="LNS2/PITP"/>
</dbReference>
<dbReference type="STRING" id="61395.A0A1Y1WBC4"/>
<sequence length="796" mass="85013">MPCATPSADHVGTAAYAEPGDGMWLPQNSDGPAPVTFLDDTVVGTRFKARGGAVVDASLEQIKLGLRGQADNTRPRRPMSVVSDSAYGGAHTGWDWGVPAQELAADGAKEEQPAADEAREGQPVATSTACSLDMSRMLASLGNPGAQPLAISLCGIQALQSAGDAAAQAQVFADSQVDVAAFKRDAMAIVTDPHAVFRTSDGQYAQSEPLVVSLVARLAFGESLGGFGLAEASGAGAQGIVTMAEAAKDKGGGSQETADEKDGSSSQQPADAKAPKPEGGRRWWPWGQRSPPTPVAHAQTMPAPDRIEEGAPARTGEGAPAPADAISIKIPPRRDNYQQQRRRGGGTLRLTSAQLKSLGLQRGANTVKFLVPSNKAYCEAKIFFYGSDTHIVISDIDGTITKDWTHAGVAKLYTDIACNGYEILYLTSRAIGQAAGTRLFLDSVKQGQYALPMGPLLLSPDRLFTSFHREVIMRRPHRNLFGGVAPFYAGFGNRITDAMSYRSVNVPVSRICTIDTAGEVKLELLPGYRSSYVKMNDLVDMMFPPLAAKLDPKFNDWEFWKTSSAIEAQLEAEQEEARQAEERDRQRRAAQDDGRKSPSIFTRATRSTRAASSVQPSDAALLLPPPPNPATADARPRADSWAPLPPAPSPPVRADSPDHLPPPAASETAAVEPPIGVLPAVSPDATQQRVPSVASSTGRMSMLQKVNPFNLVLRHRSSRLPTTPGVAAAASRLVPQFSAVSIESKNPTDDEDEYSDADDVDSEIDDDDDDDDDDDGDEIDQETMNIIHDLDEIQYL</sequence>
<dbReference type="Proteomes" id="UP000193922">
    <property type="component" value="Unassembled WGS sequence"/>
</dbReference>
<proteinExistence type="predicted"/>
<organism evidence="3 4">
    <name type="scientific">Linderina pennispora</name>
    <dbReference type="NCBI Taxonomy" id="61395"/>
    <lineage>
        <taxon>Eukaryota</taxon>
        <taxon>Fungi</taxon>
        <taxon>Fungi incertae sedis</taxon>
        <taxon>Zoopagomycota</taxon>
        <taxon>Kickxellomycotina</taxon>
        <taxon>Kickxellomycetes</taxon>
        <taxon>Kickxellales</taxon>
        <taxon>Kickxellaceae</taxon>
        <taxon>Linderina</taxon>
    </lineage>
</organism>
<evidence type="ECO:0000259" key="2">
    <source>
        <dbReference type="SMART" id="SM00775"/>
    </source>
</evidence>
<gene>
    <name evidence="3" type="ORF">DL89DRAFT_266841</name>
</gene>
<dbReference type="InterPro" id="IPR013209">
    <property type="entry name" value="LNS2"/>
</dbReference>
<dbReference type="PANTHER" id="PTHR12181">
    <property type="entry name" value="LIPIN"/>
    <property type="match status" value="1"/>
</dbReference>
<dbReference type="GeneID" id="63803910"/>
<dbReference type="GO" id="GO:0009062">
    <property type="term" value="P:fatty acid catabolic process"/>
    <property type="evidence" value="ECO:0007669"/>
    <property type="project" value="TreeGrafter"/>
</dbReference>
<feature type="compositionally biased region" description="Acidic residues" evidence="1">
    <location>
        <begin position="749"/>
        <end position="779"/>
    </location>
</feature>
<keyword evidence="4" id="KW-1185">Reference proteome</keyword>
<dbReference type="GO" id="GO:0008195">
    <property type="term" value="F:phosphatidate phosphatase activity"/>
    <property type="evidence" value="ECO:0007669"/>
    <property type="project" value="TreeGrafter"/>
</dbReference>
<feature type="region of interest" description="Disordered" evidence="1">
    <location>
        <begin position="738"/>
        <end position="779"/>
    </location>
</feature>
<evidence type="ECO:0000313" key="3">
    <source>
        <dbReference type="EMBL" id="ORX70665.1"/>
    </source>
</evidence>
<evidence type="ECO:0000256" key="1">
    <source>
        <dbReference type="SAM" id="MobiDB-lite"/>
    </source>
</evidence>
<dbReference type="GO" id="GO:0019432">
    <property type="term" value="P:triglyceride biosynthetic process"/>
    <property type="evidence" value="ECO:0007669"/>
    <property type="project" value="TreeGrafter"/>
</dbReference>
<dbReference type="RefSeq" id="XP_040744244.1">
    <property type="nucleotide sequence ID" value="XM_040887262.1"/>
</dbReference>
<dbReference type="OrthoDB" id="4567at2759"/>
<feature type="domain" description="LNS2/PITP" evidence="2">
    <location>
        <begin position="391"/>
        <end position="523"/>
    </location>
</feature>
<feature type="compositionally biased region" description="Low complexity" evidence="1">
    <location>
        <begin position="602"/>
        <end position="622"/>
    </location>
</feature>
<feature type="compositionally biased region" description="Basic and acidic residues" evidence="1">
    <location>
        <begin position="575"/>
        <end position="596"/>
    </location>
</feature>